<keyword evidence="2" id="KW-0812">Transmembrane</keyword>
<dbReference type="AlphaFoldDB" id="A0A518GVV4"/>
<dbReference type="Proteomes" id="UP000317835">
    <property type="component" value="Chromosome"/>
</dbReference>
<keyword evidence="2" id="KW-0472">Membrane</keyword>
<name>A0A518GVV4_9BACT</name>
<keyword evidence="2" id="KW-1133">Transmembrane helix</keyword>
<evidence type="ECO:0000313" key="3">
    <source>
        <dbReference type="EMBL" id="QDV32730.1"/>
    </source>
</evidence>
<feature type="region of interest" description="Disordered" evidence="1">
    <location>
        <begin position="1"/>
        <end position="59"/>
    </location>
</feature>
<feature type="compositionally biased region" description="Pro residues" evidence="1">
    <location>
        <begin position="13"/>
        <end position="26"/>
    </location>
</feature>
<evidence type="ECO:0000256" key="1">
    <source>
        <dbReference type="SAM" id="MobiDB-lite"/>
    </source>
</evidence>
<feature type="region of interest" description="Disordered" evidence="1">
    <location>
        <begin position="84"/>
        <end position="156"/>
    </location>
</feature>
<keyword evidence="4" id="KW-1185">Reference proteome</keyword>
<dbReference type="EMBL" id="CP036426">
    <property type="protein sequence ID" value="QDV32730.1"/>
    <property type="molecule type" value="Genomic_DNA"/>
</dbReference>
<sequence length="156" mass="16230">MLGTTLVREAPAPTRPGPSRPVPPPVLIEVPTLPGSRPHRARPSSRRQASAPGPRRRLRREVRVAAVALVVGALAASAAFAIRGGPSGEVDRPVGPPPGVPDPFPIELEQPIPEPAGSIRPGTDPGPMPVAFPGYLLPGDGAFGLDGEEEQSHERP</sequence>
<evidence type="ECO:0000256" key="2">
    <source>
        <dbReference type="SAM" id="Phobius"/>
    </source>
</evidence>
<gene>
    <name evidence="3" type="ORF">ElP_05700</name>
</gene>
<dbReference type="RefSeq" id="WP_145267035.1">
    <property type="nucleotide sequence ID" value="NZ_CP036426.1"/>
</dbReference>
<protein>
    <submittedName>
        <fullName evidence="3">Uncharacterized protein</fullName>
    </submittedName>
</protein>
<proteinExistence type="predicted"/>
<organism evidence="3 4">
    <name type="scientific">Tautonia plasticadhaerens</name>
    <dbReference type="NCBI Taxonomy" id="2527974"/>
    <lineage>
        <taxon>Bacteria</taxon>
        <taxon>Pseudomonadati</taxon>
        <taxon>Planctomycetota</taxon>
        <taxon>Planctomycetia</taxon>
        <taxon>Isosphaerales</taxon>
        <taxon>Isosphaeraceae</taxon>
        <taxon>Tautonia</taxon>
    </lineage>
</organism>
<feature type="compositionally biased region" description="Pro residues" evidence="1">
    <location>
        <begin position="94"/>
        <end position="104"/>
    </location>
</feature>
<reference evidence="3 4" key="1">
    <citation type="submission" date="2019-02" db="EMBL/GenBank/DDBJ databases">
        <title>Deep-cultivation of Planctomycetes and their phenomic and genomic characterization uncovers novel biology.</title>
        <authorList>
            <person name="Wiegand S."/>
            <person name="Jogler M."/>
            <person name="Boedeker C."/>
            <person name="Pinto D."/>
            <person name="Vollmers J."/>
            <person name="Rivas-Marin E."/>
            <person name="Kohn T."/>
            <person name="Peeters S.H."/>
            <person name="Heuer A."/>
            <person name="Rast P."/>
            <person name="Oberbeckmann S."/>
            <person name="Bunk B."/>
            <person name="Jeske O."/>
            <person name="Meyerdierks A."/>
            <person name="Storesund J.E."/>
            <person name="Kallscheuer N."/>
            <person name="Luecker S."/>
            <person name="Lage O.M."/>
            <person name="Pohl T."/>
            <person name="Merkel B.J."/>
            <person name="Hornburger P."/>
            <person name="Mueller R.-W."/>
            <person name="Bruemmer F."/>
            <person name="Labrenz M."/>
            <person name="Spormann A.M."/>
            <person name="Op den Camp H."/>
            <person name="Overmann J."/>
            <person name="Amann R."/>
            <person name="Jetten M.S.M."/>
            <person name="Mascher T."/>
            <person name="Medema M.H."/>
            <person name="Devos D.P."/>
            <person name="Kaster A.-K."/>
            <person name="Ovreas L."/>
            <person name="Rohde M."/>
            <person name="Galperin M.Y."/>
            <person name="Jogler C."/>
        </authorList>
    </citation>
    <scope>NUCLEOTIDE SEQUENCE [LARGE SCALE GENOMIC DNA]</scope>
    <source>
        <strain evidence="3 4">ElP</strain>
    </source>
</reference>
<dbReference type="KEGG" id="tpla:ElP_05700"/>
<feature type="transmembrane region" description="Helical" evidence="2">
    <location>
        <begin position="64"/>
        <end position="82"/>
    </location>
</feature>
<accession>A0A518GVV4</accession>
<evidence type="ECO:0000313" key="4">
    <source>
        <dbReference type="Proteomes" id="UP000317835"/>
    </source>
</evidence>